<keyword evidence="1" id="KW-0812">Transmembrane</keyword>
<reference evidence="2 3" key="1">
    <citation type="submission" date="2019-01" db="EMBL/GenBank/DDBJ databases">
        <title>Nuclear Genome Assembly of the Microalgal Biofuel strain Nannochloropsis salina CCMP1776.</title>
        <authorList>
            <person name="Hovde B."/>
        </authorList>
    </citation>
    <scope>NUCLEOTIDE SEQUENCE [LARGE SCALE GENOMIC DNA]</scope>
    <source>
        <strain evidence="2 3">CCMP1776</strain>
    </source>
</reference>
<sequence length="336" mass="37446">MSQAKQSPSKMLVMLPIFFMAQKVTYTDDLVNILRISYYAVQAVTLLVAYVYIRNKIMAANDRTPIYLPPVALPFGMGPAADNPRPKETSYFDHEMEQLNTLIRSTLIGAAMVSFMHWKMGVKPVLLLQTLMGPMNLMDNGLVKKYVLGSKERVWGELLDGEDDATIPVGAVRAVEKEGEGESVEEKAKRMEKVMDEVFNKEKPCAALLKVLQKENVNYQTQQEQYSPLTVLCSRPDVLEEQVKQALFLGAHKFHRDEDGCTALHWAAMKGAVAAATVLTSGSNRDVEKLLGMQDGDKKTALELAKESIEPTHEQVEAILKAAEKRIEAAMVENLD</sequence>
<name>A0A4D9CTY8_9STRA</name>
<gene>
    <name evidence="2" type="ORF">NSK_005924</name>
</gene>
<evidence type="ECO:0000313" key="3">
    <source>
        <dbReference type="Proteomes" id="UP000355283"/>
    </source>
</evidence>
<dbReference type="PANTHER" id="PTHR28112:SF1">
    <property type="entry name" value="SRP-INDEPENDENT TARGETING PROTEIN 3"/>
    <property type="match status" value="1"/>
</dbReference>
<dbReference type="OrthoDB" id="18139at2759"/>
<dbReference type="InterPro" id="IPR012098">
    <property type="entry name" value="SND3_fun"/>
</dbReference>
<dbReference type="InterPro" id="IPR036770">
    <property type="entry name" value="Ankyrin_rpt-contain_sf"/>
</dbReference>
<accession>A0A4D9CTY8</accession>
<evidence type="ECO:0000256" key="1">
    <source>
        <dbReference type="SAM" id="Phobius"/>
    </source>
</evidence>
<evidence type="ECO:0000313" key="2">
    <source>
        <dbReference type="EMBL" id="TFJ82731.1"/>
    </source>
</evidence>
<dbReference type="EMBL" id="SDOX01000095">
    <property type="protein sequence ID" value="TFJ82731.1"/>
    <property type="molecule type" value="Genomic_DNA"/>
</dbReference>
<dbReference type="AlphaFoldDB" id="A0A4D9CTY8"/>
<keyword evidence="3" id="KW-1185">Reference proteome</keyword>
<protein>
    <submittedName>
        <fullName evidence="2">Uncharacterized protein</fullName>
    </submittedName>
</protein>
<dbReference type="PANTHER" id="PTHR28112">
    <property type="entry name" value="SRP-INDEPENDENT TARGETING PROTEIN 3"/>
    <property type="match status" value="1"/>
</dbReference>
<dbReference type="GO" id="GO:0005783">
    <property type="term" value="C:endoplasmic reticulum"/>
    <property type="evidence" value="ECO:0007669"/>
    <property type="project" value="InterPro"/>
</dbReference>
<dbReference type="Gene3D" id="1.25.40.20">
    <property type="entry name" value="Ankyrin repeat-containing domain"/>
    <property type="match status" value="1"/>
</dbReference>
<dbReference type="Pfam" id="PF10032">
    <property type="entry name" value="Pho88"/>
    <property type="match status" value="1"/>
</dbReference>
<proteinExistence type="predicted"/>
<comment type="caution">
    <text evidence="2">The sequence shown here is derived from an EMBL/GenBank/DDBJ whole genome shotgun (WGS) entry which is preliminary data.</text>
</comment>
<dbReference type="GO" id="GO:0005739">
    <property type="term" value="C:mitochondrion"/>
    <property type="evidence" value="ECO:0007669"/>
    <property type="project" value="TreeGrafter"/>
</dbReference>
<dbReference type="SUPFAM" id="SSF48403">
    <property type="entry name" value="Ankyrin repeat"/>
    <property type="match status" value="1"/>
</dbReference>
<keyword evidence="1" id="KW-1133">Transmembrane helix</keyword>
<dbReference type="GO" id="GO:0045047">
    <property type="term" value="P:protein targeting to ER"/>
    <property type="evidence" value="ECO:0007669"/>
    <property type="project" value="InterPro"/>
</dbReference>
<feature type="transmembrane region" description="Helical" evidence="1">
    <location>
        <begin position="33"/>
        <end position="53"/>
    </location>
</feature>
<keyword evidence="1" id="KW-0472">Membrane</keyword>
<dbReference type="Proteomes" id="UP000355283">
    <property type="component" value="Unassembled WGS sequence"/>
</dbReference>
<organism evidence="2 3">
    <name type="scientific">Nannochloropsis salina CCMP1776</name>
    <dbReference type="NCBI Taxonomy" id="1027361"/>
    <lineage>
        <taxon>Eukaryota</taxon>
        <taxon>Sar</taxon>
        <taxon>Stramenopiles</taxon>
        <taxon>Ochrophyta</taxon>
        <taxon>Eustigmatophyceae</taxon>
        <taxon>Eustigmatales</taxon>
        <taxon>Monodopsidaceae</taxon>
        <taxon>Microchloropsis</taxon>
        <taxon>Microchloropsis salina</taxon>
    </lineage>
</organism>